<evidence type="ECO:0000313" key="1">
    <source>
        <dbReference type="EMBL" id="RAU81970.1"/>
    </source>
</evidence>
<comment type="caution">
    <text evidence="1">The sequence shown here is derived from an EMBL/GenBank/DDBJ whole genome shotgun (WGS) entry which is preliminary data.</text>
</comment>
<reference evidence="1 2" key="2">
    <citation type="submission" date="2018-07" db="EMBL/GenBank/DDBJ databases">
        <title>Pontibacter sp. 2b14 genomic sequence and assembly.</title>
        <authorList>
            <person name="Du Z.-J."/>
        </authorList>
    </citation>
    <scope>NUCLEOTIDE SEQUENCE [LARGE SCALE GENOMIC DNA]</scope>
    <source>
        <strain evidence="1 2">2b14</strain>
    </source>
</reference>
<evidence type="ECO:0000313" key="2">
    <source>
        <dbReference type="Proteomes" id="UP000251692"/>
    </source>
</evidence>
<sequence>MKDSRTILKQMLSGGISHHQAAAELRKQAKPFPTLIKWSDNSYSLWPDKGRLTEEEVKDKLGTDSLDDVVKIAFK</sequence>
<protein>
    <submittedName>
        <fullName evidence="1">Uncharacterized protein</fullName>
    </submittedName>
</protein>
<name>A0A364RC92_9BACT</name>
<dbReference type="RefSeq" id="WP_112306648.1">
    <property type="nucleotide sequence ID" value="NZ_QMDV01000004.1"/>
</dbReference>
<proteinExistence type="predicted"/>
<dbReference type="AlphaFoldDB" id="A0A364RC92"/>
<dbReference type="Proteomes" id="UP000251692">
    <property type="component" value="Unassembled WGS sequence"/>
</dbReference>
<reference evidence="1 2" key="1">
    <citation type="submission" date="2018-06" db="EMBL/GenBank/DDBJ databases">
        <authorList>
            <person name="Liu Z.-W."/>
        </authorList>
    </citation>
    <scope>NUCLEOTIDE SEQUENCE [LARGE SCALE GENOMIC DNA]</scope>
    <source>
        <strain evidence="1 2">2b14</strain>
    </source>
</reference>
<accession>A0A364RC92</accession>
<keyword evidence="2" id="KW-1185">Reference proteome</keyword>
<dbReference type="EMBL" id="QMDV01000004">
    <property type="protein sequence ID" value="RAU81970.1"/>
    <property type="molecule type" value="Genomic_DNA"/>
</dbReference>
<organism evidence="1 2">
    <name type="scientific">Pontibacter arcticus</name>
    <dbReference type="NCBI Taxonomy" id="2080288"/>
    <lineage>
        <taxon>Bacteria</taxon>
        <taxon>Pseudomonadati</taxon>
        <taxon>Bacteroidota</taxon>
        <taxon>Cytophagia</taxon>
        <taxon>Cytophagales</taxon>
        <taxon>Hymenobacteraceae</taxon>
        <taxon>Pontibacter</taxon>
    </lineage>
</organism>
<gene>
    <name evidence="1" type="ORF">DP923_14925</name>
</gene>